<organism evidence="2 3">
    <name type="scientific">Geranomyces variabilis</name>
    <dbReference type="NCBI Taxonomy" id="109894"/>
    <lineage>
        <taxon>Eukaryota</taxon>
        <taxon>Fungi</taxon>
        <taxon>Fungi incertae sedis</taxon>
        <taxon>Chytridiomycota</taxon>
        <taxon>Chytridiomycota incertae sedis</taxon>
        <taxon>Chytridiomycetes</taxon>
        <taxon>Spizellomycetales</taxon>
        <taxon>Powellomycetaceae</taxon>
        <taxon>Geranomyces</taxon>
    </lineage>
</organism>
<evidence type="ECO:0000313" key="3">
    <source>
        <dbReference type="Proteomes" id="UP001212152"/>
    </source>
</evidence>
<dbReference type="EMBL" id="JADGJQ010000039">
    <property type="protein sequence ID" value="KAJ3176602.1"/>
    <property type="molecule type" value="Genomic_DNA"/>
</dbReference>
<sequence length="210" mass="22560">MHRKHSKNHRRHSYTPLALDCDNNIIFEPANVTAEPSSMAERPMESSAGAKRIAITRLASSSGLIKQNMNMAHFALFLLMAILGPALLRIVRGWNSLTNLTAKGLHLLSAEEVPAAADPPTIWTAPADAEKPFILAARITHFPSSSTRLPAANTRGPLPPLPLPLPAIKVLGTVESWWAAAVDRTAAAVARTAQFAGFGIRVKGSPELIN</sequence>
<accession>A0AAD5XRG7</accession>
<dbReference type="Proteomes" id="UP001212152">
    <property type="component" value="Unassembled WGS sequence"/>
</dbReference>
<reference evidence="2" key="1">
    <citation type="submission" date="2020-05" db="EMBL/GenBank/DDBJ databases">
        <title>Phylogenomic resolution of chytrid fungi.</title>
        <authorList>
            <person name="Stajich J.E."/>
            <person name="Amses K."/>
            <person name="Simmons R."/>
            <person name="Seto K."/>
            <person name="Myers J."/>
            <person name="Bonds A."/>
            <person name="Quandt C.A."/>
            <person name="Barry K."/>
            <person name="Liu P."/>
            <person name="Grigoriev I."/>
            <person name="Longcore J.E."/>
            <person name="James T.Y."/>
        </authorList>
    </citation>
    <scope>NUCLEOTIDE SEQUENCE</scope>
    <source>
        <strain evidence="2">JEL0379</strain>
    </source>
</reference>
<name>A0AAD5XRG7_9FUNG</name>
<protein>
    <submittedName>
        <fullName evidence="2">Uncharacterized protein</fullName>
    </submittedName>
</protein>
<keyword evidence="1" id="KW-0812">Transmembrane</keyword>
<keyword evidence="3" id="KW-1185">Reference proteome</keyword>
<keyword evidence="1" id="KW-0472">Membrane</keyword>
<feature type="transmembrane region" description="Helical" evidence="1">
    <location>
        <begin position="71"/>
        <end position="91"/>
    </location>
</feature>
<evidence type="ECO:0000313" key="2">
    <source>
        <dbReference type="EMBL" id="KAJ3176602.1"/>
    </source>
</evidence>
<keyword evidence="1" id="KW-1133">Transmembrane helix</keyword>
<evidence type="ECO:0000256" key="1">
    <source>
        <dbReference type="SAM" id="Phobius"/>
    </source>
</evidence>
<comment type="caution">
    <text evidence="2">The sequence shown here is derived from an EMBL/GenBank/DDBJ whole genome shotgun (WGS) entry which is preliminary data.</text>
</comment>
<proteinExistence type="predicted"/>
<gene>
    <name evidence="2" type="ORF">HDU87_004930</name>
</gene>
<dbReference type="AlphaFoldDB" id="A0AAD5XRG7"/>